<comment type="caution">
    <text evidence="2">The sequence shown here is derived from an EMBL/GenBank/DDBJ whole genome shotgun (WGS) entry which is preliminary data.</text>
</comment>
<gene>
    <name evidence="2" type="ORF">O9H85_19365</name>
</gene>
<feature type="transmembrane region" description="Helical" evidence="1">
    <location>
        <begin position="7"/>
        <end position="29"/>
    </location>
</feature>
<evidence type="ECO:0000256" key="1">
    <source>
        <dbReference type="SAM" id="Phobius"/>
    </source>
</evidence>
<feature type="transmembrane region" description="Helical" evidence="1">
    <location>
        <begin position="94"/>
        <end position="115"/>
    </location>
</feature>
<dbReference type="Proteomes" id="UP001527882">
    <property type="component" value="Unassembled WGS sequence"/>
</dbReference>
<name>A0ABT4QCC2_9BACL</name>
<accession>A0ABT4QCC2</accession>
<keyword evidence="1" id="KW-0812">Transmembrane</keyword>
<keyword evidence="3" id="KW-1185">Reference proteome</keyword>
<evidence type="ECO:0000313" key="3">
    <source>
        <dbReference type="Proteomes" id="UP001527882"/>
    </source>
</evidence>
<reference evidence="2 3" key="1">
    <citation type="submission" date="2022-12" db="EMBL/GenBank/DDBJ databases">
        <title>Draft genome sequence of Paenibacillus sp. dW9.</title>
        <authorList>
            <person name="Choi E.-W."/>
            <person name="Kim D.-U."/>
        </authorList>
    </citation>
    <scope>NUCLEOTIDE SEQUENCE [LARGE SCALE GENOMIC DNA]</scope>
    <source>
        <strain evidence="3">dW9</strain>
    </source>
</reference>
<sequence>MSYPAKSVYYFSFYMMALSLTLLLVPNLLAPLLGYTEVNYIWIRVIGMFLLYLAFDYWVSAKEENLKFFYLTVYTRVTIILFMSFFVMMGWIKWIFIPLSLIDFSGALWTAYALYRHRRQRRTDSRLQA</sequence>
<dbReference type="RefSeq" id="WP_269883062.1">
    <property type="nucleotide sequence ID" value="NZ_JAQAGZ010000012.1"/>
</dbReference>
<dbReference type="EMBL" id="JAQAGZ010000012">
    <property type="protein sequence ID" value="MCZ8514542.1"/>
    <property type="molecule type" value="Genomic_DNA"/>
</dbReference>
<organism evidence="2 3">
    <name type="scientific">Paenibacillus gyeongsangnamensis</name>
    <dbReference type="NCBI Taxonomy" id="3388067"/>
    <lineage>
        <taxon>Bacteria</taxon>
        <taxon>Bacillati</taxon>
        <taxon>Bacillota</taxon>
        <taxon>Bacilli</taxon>
        <taxon>Bacillales</taxon>
        <taxon>Paenibacillaceae</taxon>
        <taxon>Paenibacillus</taxon>
    </lineage>
</organism>
<feature type="transmembrane region" description="Helical" evidence="1">
    <location>
        <begin position="68"/>
        <end position="88"/>
    </location>
</feature>
<keyword evidence="1" id="KW-1133">Transmembrane helix</keyword>
<protein>
    <submittedName>
        <fullName evidence="2">Uncharacterized protein</fullName>
    </submittedName>
</protein>
<keyword evidence="1" id="KW-0472">Membrane</keyword>
<proteinExistence type="predicted"/>
<evidence type="ECO:0000313" key="2">
    <source>
        <dbReference type="EMBL" id="MCZ8514542.1"/>
    </source>
</evidence>
<feature type="transmembrane region" description="Helical" evidence="1">
    <location>
        <begin position="41"/>
        <end position="59"/>
    </location>
</feature>